<organism evidence="1">
    <name type="scientific">Caulobacter phage BL57</name>
    <dbReference type="NCBI Taxonomy" id="3348355"/>
    <lineage>
        <taxon>Viruses</taxon>
    </lineage>
</organism>
<dbReference type="EMBL" id="PQ287320">
    <property type="protein sequence ID" value="XHV10506.1"/>
    <property type="molecule type" value="Genomic_DNA"/>
</dbReference>
<reference evidence="1" key="1">
    <citation type="submission" date="2024-10" db="EMBL/GenBank/DDBJ databases">
        <title>Genetic diversity among independent isolates of the Dolichocephalovirinae subfamily.</title>
        <authorList>
            <person name="Ely B."/>
            <person name="Thomas Q."/>
            <person name="Mohammadi T."/>
        </authorList>
    </citation>
    <scope>NUCLEOTIDE SEQUENCE</scope>
</reference>
<gene>
    <name evidence="1" type="ORF">BL57_034</name>
</gene>
<accession>A0AB74UGI8</accession>
<evidence type="ECO:0000313" key="1">
    <source>
        <dbReference type="EMBL" id="XHV10506.1"/>
    </source>
</evidence>
<sequence length="159" mass="18228">MTRLAFLPDALQAKLTAASRWSALSEEQIIIDALEHSLRFIGYNAKPLNLGGVRQMRRRRKDKPQKPPYVERRERAERLRDVLGMDHGQIAHALGTTEAVIDILFDHDKDAVYEPKLFRDLMLSELFTPADLRTIFKLPRPTIERYIARALAPPPEDAS</sequence>
<proteinExistence type="predicted"/>
<name>A0AB74UGI8_9VIRU</name>
<protein>
    <submittedName>
        <fullName evidence="1">Uncharacterized protein</fullName>
    </submittedName>
</protein>